<sequence length="130" mass="14552">MPRVICHGDLKPFRAMAGLQSKGTRAFWPGTGEVRCLQPFAGLVAGHSHSSCRVQPRGESLLPGSTFLQRRQCLWLDFTPPHAKEDDAHSVRIQCAHPTYQADFHFGLYPFEAILAIIFTHATPAHQLYQ</sequence>
<comment type="caution">
    <text evidence="1">The sequence shown here is derived from an EMBL/GenBank/DDBJ whole genome shotgun (WGS) entry which is preliminary data.</text>
</comment>
<gene>
    <name evidence="1" type="ORF">NE237_018297</name>
</gene>
<proteinExistence type="predicted"/>
<dbReference type="EMBL" id="JAMYWD010000007">
    <property type="protein sequence ID" value="KAJ4966448.1"/>
    <property type="molecule type" value="Genomic_DNA"/>
</dbReference>
<accession>A0A9Q0QNV8</accession>
<dbReference type="Proteomes" id="UP001141806">
    <property type="component" value="Unassembled WGS sequence"/>
</dbReference>
<evidence type="ECO:0000313" key="1">
    <source>
        <dbReference type="EMBL" id="KAJ4966448.1"/>
    </source>
</evidence>
<protein>
    <submittedName>
        <fullName evidence="1">Uncharacterized protein</fullName>
    </submittedName>
</protein>
<keyword evidence="2" id="KW-1185">Reference proteome</keyword>
<name>A0A9Q0QNV8_9MAGN</name>
<evidence type="ECO:0000313" key="2">
    <source>
        <dbReference type="Proteomes" id="UP001141806"/>
    </source>
</evidence>
<organism evidence="1 2">
    <name type="scientific">Protea cynaroides</name>
    <dbReference type="NCBI Taxonomy" id="273540"/>
    <lineage>
        <taxon>Eukaryota</taxon>
        <taxon>Viridiplantae</taxon>
        <taxon>Streptophyta</taxon>
        <taxon>Embryophyta</taxon>
        <taxon>Tracheophyta</taxon>
        <taxon>Spermatophyta</taxon>
        <taxon>Magnoliopsida</taxon>
        <taxon>Proteales</taxon>
        <taxon>Proteaceae</taxon>
        <taxon>Protea</taxon>
    </lineage>
</organism>
<reference evidence="1" key="1">
    <citation type="journal article" date="2023" name="Plant J.">
        <title>The genome of the king protea, Protea cynaroides.</title>
        <authorList>
            <person name="Chang J."/>
            <person name="Duong T.A."/>
            <person name="Schoeman C."/>
            <person name="Ma X."/>
            <person name="Roodt D."/>
            <person name="Barker N."/>
            <person name="Li Z."/>
            <person name="Van de Peer Y."/>
            <person name="Mizrachi E."/>
        </authorList>
    </citation>
    <scope>NUCLEOTIDE SEQUENCE</scope>
    <source>
        <tissue evidence="1">Young leaves</tissue>
    </source>
</reference>
<dbReference type="AlphaFoldDB" id="A0A9Q0QNV8"/>